<proteinExistence type="predicted"/>
<feature type="region of interest" description="Disordered" evidence="1">
    <location>
        <begin position="258"/>
        <end position="282"/>
    </location>
</feature>
<accession>A0AAE1XT72</accession>
<name>A0AAE1XT72_9LAMI</name>
<comment type="caution">
    <text evidence="3">The sequence shown here is derived from an EMBL/GenBank/DDBJ whole genome shotgun (WGS) entry which is preliminary data.</text>
</comment>
<dbReference type="EMBL" id="JACGWO010000010">
    <property type="protein sequence ID" value="KAK4417134.1"/>
    <property type="molecule type" value="Genomic_DNA"/>
</dbReference>
<reference evidence="3" key="1">
    <citation type="submission" date="2020-06" db="EMBL/GenBank/DDBJ databases">
        <authorList>
            <person name="Li T."/>
            <person name="Hu X."/>
            <person name="Zhang T."/>
            <person name="Song X."/>
            <person name="Zhang H."/>
            <person name="Dai N."/>
            <person name="Sheng W."/>
            <person name="Hou X."/>
            <person name="Wei L."/>
        </authorList>
    </citation>
    <scope>NUCLEOTIDE SEQUENCE</scope>
    <source>
        <strain evidence="3">3651</strain>
        <tissue evidence="3">Leaf</tissue>
    </source>
</reference>
<dbReference type="InterPro" id="IPR026960">
    <property type="entry name" value="RVT-Znf"/>
</dbReference>
<evidence type="ECO:0000313" key="3">
    <source>
        <dbReference type="EMBL" id="KAK4417134.1"/>
    </source>
</evidence>
<dbReference type="Proteomes" id="UP001293254">
    <property type="component" value="Unassembled WGS sequence"/>
</dbReference>
<evidence type="ECO:0000259" key="2">
    <source>
        <dbReference type="Pfam" id="PF13966"/>
    </source>
</evidence>
<feature type="compositionally biased region" description="Low complexity" evidence="1">
    <location>
        <begin position="167"/>
        <end position="176"/>
    </location>
</feature>
<dbReference type="Pfam" id="PF13966">
    <property type="entry name" value="zf-RVT"/>
    <property type="match status" value="1"/>
</dbReference>
<dbReference type="AlphaFoldDB" id="A0AAE1XT72"/>
<protein>
    <recommendedName>
        <fullName evidence="2">Reverse transcriptase zinc-binding domain-containing protein</fullName>
    </recommendedName>
</protein>
<keyword evidence="4" id="KW-1185">Reference proteome</keyword>
<feature type="region of interest" description="Disordered" evidence="1">
    <location>
        <begin position="155"/>
        <end position="176"/>
    </location>
</feature>
<gene>
    <name evidence="3" type="ORF">Salat_2538900</name>
</gene>
<reference evidence="3" key="2">
    <citation type="journal article" date="2024" name="Plant">
        <title>Genomic evolution and insights into agronomic trait innovations of Sesamum species.</title>
        <authorList>
            <person name="Miao H."/>
            <person name="Wang L."/>
            <person name="Qu L."/>
            <person name="Liu H."/>
            <person name="Sun Y."/>
            <person name="Le M."/>
            <person name="Wang Q."/>
            <person name="Wei S."/>
            <person name="Zheng Y."/>
            <person name="Lin W."/>
            <person name="Duan Y."/>
            <person name="Cao H."/>
            <person name="Xiong S."/>
            <person name="Wang X."/>
            <person name="Wei L."/>
            <person name="Li C."/>
            <person name="Ma Q."/>
            <person name="Ju M."/>
            <person name="Zhao R."/>
            <person name="Li G."/>
            <person name="Mu C."/>
            <person name="Tian Q."/>
            <person name="Mei H."/>
            <person name="Zhang T."/>
            <person name="Gao T."/>
            <person name="Zhang H."/>
        </authorList>
    </citation>
    <scope>NUCLEOTIDE SEQUENCE</scope>
    <source>
        <strain evidence="3">3651</strain>
    </source>
</reference>
<organism evidence="3 4">
    <name type="scientific">Sesamum alatum</name>
    <dbReference type="NCBI Taxonomy" id="300844"/>
    <lineage>
        <taxon>Eukaryota</taxon>
        <taxon>Viridiplantae</taxon>
        <taxon>Streptophyta</taxon>
        <taxon>Embryophyta</taxon>
        <taxon>Tracheophyta</taxon>
        <taxon>Spermatophyta</taxon>
        <taxon>Magnoliopsida</taxon>
        <taxon>eudicotyledons</taxon>
        <taxon>Gunneridae</taxon>
        <taxon>Pentapetalae</taxon>
        <taxon>asterids</taxon>
        <taxon>lamiids</taxon>
        <taxon>Lamiales</taxon>
        <taxon>Pedaliaceae</taxon>
        <taxon>Sesamum</taxon>
    </lineage>
</organism>
<sequence length="473" mass="52267">MSSSEQVFVRDRVRPSLQRGAGIFYFHRRLNVDVHRSSSPVMAGGSRISSPVRVGESSPIAVEQEAVVQEAVEQVAVGDDRHVEQFRFSRLDGRARDKGKWIAHEMSDGVLQQSNSAGAMHARPLLADSCYSPVIAGSAHGPSIPAGLMGPGFKSSLSAGPSGPDQSPSSWAAATSPSLIIPPKPAHNLIHSETRLQYPIPALPDSCRVSLLSEGTIPKFGDALSLPCSQKSLSSSSCSPSVQSESQLFSVPVSLTADGSSLRRGRGRSRGGMCGRRGRQSLKRKVRSAYRAIMEVGDLSIASSSVVRPTIVDGWVQFWRRFWSVPVPPRVRLQVWRFCHDAVPTLANLQRRRPEIDQVCVHCGANVDSAKHILLECPFTKIVWALSNIPWHVLAIWPGETSEWMFGVFQQLSKEDQARFFTICWALWQQRNKVLMEGKSLEPIKVVEHANDFLSSYQDARRRQVLVYVVPRF</sequence>
<evidence type="ECO:0000313" key="4">
    <source>
        <dbReference type="Proteomes" id="UP001293254"/>
    </source>
</evidence>
<evidence type="ECO:0000256" key="1">
    <source>
        <dbReference type="SAM" id="MobiDB-lite"/>
    </source>
</evidence>
<feature type="domain" description="Reverse transcriptase zinc-binding" evidence="2">
    <location>
        <begin position="316"/>
        <end position="384"/>
    </location>
</feature>